<comment type="pathway">
    <text evidence="14">Amino-acid biosynthesis.</text>
</comment>
<dbReference type="InterPro" id="IPR029055">
    <property type="entry name" value="Ntn_hydrolases_N"/>
</dbReference>
<proteinExistence type="inferred from homology"/>
<dbReference type="EC" id="1.4.1.13" evidence="16"/>
<dbReference type="GO" id="GO:0019676">
    <property type="term" value="P:ammonia assimilation cycle"/>
    <property type="evidence" value="ECO:0007669"/>
    <property type="project" value="TreeGrafter"/>
</dbReference>
<evidence type="ECO:0000313" key="17">
    <source>
        <dbReference type="Proteomes" id="UP000006431"/>
    </source>
</evidence>
<dbReference type="Pfam" id="PF00310">
    <property type="entry name" value="GATase_2"/>
    <property type="match status" value="1"/>
</dbReference>
<feature type="domain" description="Glutamine amidotransferase type-2" evidence="15">
    <location>
        <begin position="15"/>
        <end position="402"/>
    </location>
</feature>
<protein>
    <submittedName>
        <fullName evidence="16">Glutamate synthase (NADPH) large chain</fullName>
        <ecNumber evidence="16">1.4.1.13</ecNumber>
    </submittedName>
</protein>
<organism evidence="16 17">
    <name type="scientific">Sulfurimonas gotlandica (strain DSM 19862 / JCM 16533 / GD1)</name>
    <dbReference type="NCBI Taxonomy" id="929558"/>
    <lineage>
        <taxon>Bacteria</taxon>
        <taxon>Pseudomonadati</taxon>
        <taxon>Campylobacterota</taxon>
        <taxon>Epsilonproteobacteria</taxon>
        <taxon>Campylobacterales</taxon>
        <taxon>Sulfurimonadaceae</taxon>
        <taxon>Sulfurimonas</taxon>
    </lineage>
</organism>
<dbReference type="HOGENOM" id="CLU_000422_5_1_7"/>
<evidence type="ECO:0000256" key="11">
    <source>
        <dbReference type="ARBA" id="ARBA00023014"/>
    </source>
</evidence>
<gene>
    <name evidence="16" type="primary">gltB2</name>
    <name evidence="16" type="ORF">SMGD1_2575</name>
</gene>
<evidence type="ECO:0000256" key="2">
    <source>
        <dbReference type="ARBA" id="ARBA00001927"/>
    </source>
</evidence>
<keyword evidence="9 16" id="KW-0560">Oxidoreductase</keyword>
<dbReference type="SUPFAM" id="SSF51395">
    <property type="entry name" value="FMN-linked oxidoreductases"/>
    <property type="match status" value="1"/>
</dbReference>
<evidence type="ECO:0000313" key="16">
    <source>
        <dbReference type="EMBL" id="EHP31097.1"/>
    </source>
</evidence>
<evidence type="ECO:0000256" key="10">
    <source>
        <dbReference type="ARBA" id="ARBA00023004"/>
    </source>
</evidence>
<keyword evidence="17" id="KW-1185">Reference proteome</keyword>
<dbReference type="GO" id="GO:0046872">
    <property type="term" value="F:metal ion binding"/>
    <property type="evidence" value="ECO:0007669"/>
    <property type="project" value="UniProtKB-KW"/>
</dbReference>
<keyword evidence="10" id="KW-0408">Iron</keyword>
<dbReference type="InterPro" id="IPR002932">
    <property type="entry name" value="Glu_synthdom"/>
</dbReference>
<dbReference type="AlphaFoldDB" id="B6BK07"/>
<dbReference type="PANTHER" id="PTHR11938:SF133">
    <property type="entry name" value="GLUTAMATE SYNTHASE (NADH)"/>
    <property type="match status" value="1"/>
</dbReference>
<dbReference type="PROSITE" id="PS51278">
    <property type="entry name" value="GATASE_TYPE_2"/>
    <property type="match status" value="1"/>
</dbReference>
<evidence type="ECO:0000256" key="6">
    <source>
        <dbReference type="ARBA" id="ARBA00022643"/>
    </source>
</evidence>
<dbReference type="NCBIfam" id="NF008730">
    <property type="entry name" value="PRK11750.1"/>
    <property type="match status" value="1"/>
</dbReference>
<evidence type="ECO:0000256" key="14">
    <source>
        <dbReference type="ARBA" id="ARBA00029440"/>
    </source>
</evidence>
<keyword evidence="11" id="KW-0411">Iron-sulfur</keyword>
<dbReference type="eggNOG" id="COG0067">
    <property type="taxonomic scope" value="Bacteria"/>
</dbReference>
<keyword evidence="4" id="KW-0028">Amino-acid biosynthesis</keyword>
<keyword evidence="8" id="KW-0315">Glutamine amidotransferase</keyword>
<dbReference type="InterPro" id="IPR017932">
    <property type="entry name" value="GATase_2_dom"/>
</dbReference>
<dbReference type="Proteomes" id="UP000006431">
    <property type="component" value="Unassembled WGS sequence"/>
</dbReference>
<evidence type="ECO:0000256" key="3">
    <source>
        <dbReference type="ARBA" id="ARBA00009716"/>
    </source>
</evidence>
<dbReference type="GO" id="GO:0004355">
    <property type="term" value="F:glutamate synthase (NADPH) activity"/>
    <property type="evidence" value="ECO:0007669"/>
    <property type="project" value="UniProtKB-EC"/>
</dbReference>
<name>B6BK07_SULGG</name>
<keyword evidence="6" id="KW-0288">FMN</keyword>
<dbReference type="EMBL" id="AFRZ01000001">
    <property type="protein sequence ID" value="EHP31097.1"/>
    <property type="molecule type" value="Genomic_DNA"/>
</dbReference>
<accession>H1FS17</accession>
<dbReference type="Pfam" id="PF01645">
    <property type="entry name" value="Glu_synthase"/>
    <property type="match status" value="1"/>
</dbReference>
<comment type="cofactor">
    <cofactor evidence="1">
        <name>FMN</name>
        <dbReference type="ChEBI" id="CHEBI:58210"/>
    </cofactor>
</comment>
<evidence type="ECO:0000256" key="5">
    <source>
        <dbReference type="ARBA" id="ARBA00022630"/>
    </source>
</evidence>
<dbReference type="PATRIC" id="fig|929558.5.peg.2564"/>
<evidence type="ECO:0000256" key="13">
    <source>
        <dbReference type="ARBA" id="ARBA00023291"/>
    </source>
</evidence>
<dbReference type="Pfam" id="PF04898">
    <property type="entry name" value="Glu_syn_central"/>
    <property type="match status" value="1"/>
</dbReference>
<dbReference type="CDD" id="cd00713">
    <property type="entry name" value="GltS"/>
    <property type="match status" value="1"/>
</dbReference>
<dbReference type="InterPro" id="IPR006982">
    <property type="entry name" value="Glu_synth_centr_N"/>
</dbReference>
<comment type="caution">
    <text evidence="16">The sequence shown here is derived from an EMBL/GenBank/DDBJ whole genome shotgun (WGS) entry which is preliminary data.</text>
</comment>
<keyword evidence="7" id="KW-0479">Metal-binding</keyword>
<evidence type="ECO:0000256" key="4">
    <source>
        <dbReference type="ARBA" id="ARBA00022605"/>
    </source>
</evidence>
<dbReference type="GO" id="GO:0006537">
    <property type="term" value="P:glutamate biosynthetic process"/>
    <property type="evidence" value="ECO:0007669"/>
    <property type="project" value="UniProtKB-KW"/>
</dbReference>
<dbReference type="PANTHER" id="PTHR11938">
    <property type="entry name" value="FAD NADPH DEHYDROGENASE/OXIDOREDUCTASE"/>
    <property type="match status" value="1"/>
</dbReference>
<evidence type="ECO:0000256" key="1">
    <source>
        <dbReference type="ARBA" id="ARBA00001917"/>
    </source>
</evidence>
<evidence type="ECO:0000256" key="8">
    <source>
        <dbReference type="ARBA" id="ARBA00022962"/>
    </source>
</evidence>
<sequence>MTKHHDLLRSFKDNCGFGLVANIKNRASHKVLNDAVTALERMMHRGAVAADGKTGDGSGLLLSMPEEFLRNEASKNGVELPKQFAVASVFTKNRDHLKIIEEICANNDLKIVLTRDVPIDINALGDQAIASLPSIVQLFITPNSIMATNRFDALLYLSRKESEHKLVEDRDFYISSMSSKVLSYKGLVMPTHIKEFYRDLQSEDFKISFSLFHQRFSTNTLPEWRLAQPFRAVAHNGEINSVEGNRINVEIKSESIKSEVFTDEEIQRILPILQLNSSDSASADNFFEFLIVNGMDFFKAVRGVIPSAWQNAPHMDPELRAFYEYHSTVFEAWDGPAAFSVTDGRYIGCVLDRNGLRPSKYIVTKDDNLLIASEYGVVDIAEEDIKERGRLQSGEMIGLDLKFGKLLKNEQINDYLKSSNPYMKWLNEHMIYLQEHVEIQYTDKCDFEREDFIKRQRFFNITQEVVEQVIEPMIMEGKEAVGSMGDDTPLAAFSNKQRNFTDYFKQKFAQVTNPPIDPIREKVVMSLNTGFGEVHNILNEIPSHAHRLKSISPIITREKLDVLKSFGDKSSPRYQAFYHNTTFSTAYKGSLKEALDALVVKVIDSINNEGTRIIILDDYEFNLNNKIMPMAMVVGRINFALLKAKIRHLASIICITGEVVDSHSAAVLIGYGASAIYPNLLFSTVIEKIETSKMMTMDCNEGIKAVHSSLNAGLLKIMSKMGIATIASYRNAGLFDVLGLNDEIVKDCFESSNSELGGLNYNDIDERISKYHKEAFVEDGFKKIFPLNIGGYYKFYSGQEHHDFGPAVIHAIHAMADSGKTEDYNKLRDLVNKRGLKFIRDFFDLKSDRKAIDISEVEPKEKIFKRFASAAMSLGSISPEAHETIAIAMNRIGSQSNSGEGGEDVARFGTERNSKIKQVASGRFGVTPAYLRSAEEIQIKVAQGAKPGEGGQLSGHKVSPLIGKLRHTVPGVTLISPPPHHDIYSIEDLSQLIFDIKQVNPKSRVAVKLVSTLGVGTIAAGVAKAYADKIIISGGDGGTGAAPLTSIKFAGNPWEIGLSEAHNALKANNLRGLVELQTDGGLKSGLDVVKAALLGAESYAFGTGVLTIVGVKCFVFVT</sequence>
<evidence type="ECO:0000256" key="12">
    <source>
        <dbReference type="ARBA" id="ARBA00023164"/>
    </source>
</evidence>
<dbReference type="GO" id="GO:0051538">
    <property type="term" value="F:3 iron, 4 sulfur cluster binding"/>
    <property type="evidence" value="ECO:0007669"/>
    <property type="project" value="UniProtKB-KW"/>
</dbReference>
<dbReference type="CDD" id="cd02808">
    <property type="entry name" value="GltS_FMN"/>
    <property type="match status" value="1"/>
</dbReference>
<comment type="cofactor">
    <cofactor evidence="2">
        <name>[3Fe-4S] cluster</name>
        <dbReference type="ChEBI" id="CHEBI:21137"/>
    </cofactor>
</comment>
<evidence type="ECO:0000256" key="9">
    <source>
        <dbReference type="ARBA" id="ARBA00023002"/>
    </source>
</evidence>
<keyword evidence="5" id="KW-0285">Flavoprotein</keyword>
<dbReference type="InterPro" id="IPR050711">
    <property type="entry name" value="ET-N_metabolism_enzyme"/>
</dbReference>
<reference evidence="16 17" key="1">
    <citation type="journal article" date="2012" name="Proc. Natl. Acad. Sci. U.S.A.">
        <title>Genome and physiology of a model Epsilonproteobacterium responsible for sulfide detoxification in marine oxygen depletion zones.</title>
        <authorList>
            <person name="Grote J."/>
            <person name="Schott T."/>
            <person name="Bruckner C.G."/>
            <person name="Glockner F.O."/>
            <person name="Jost G."/>
            <person name="Teeling H."/>
            <person name="Labrenz M."/>
            <person name="Jurgens K."/>
        </authorList>
    </citation>
    <scope>NUCLEOTIDE SEQUENCE [LARGE SCALE GENOMIC DNA]</scope>
    <source>
        <strain evidence="16 17">GD1</strain>
    </source>
</reference>
<dbReference type="Gene3D" id="3.20.20.70">
    <property type="entry name" value="Aldolase class I"/>
    <property type="match status" value="2"/>
</dbReference>
<dbReference type="SUPFAM" id="SSF56235">
    <property type="entry name" value="N-terminal nucleophile aminohydrolases (Ntn hydrolases)"/>
    <property type="match status" value="1"/>
</dbReference>
<dbReference type="InterPro" id="IPR013785">
    <property type="entry name" value="Aldolase_TIM"/>
</dbReference>
<keyword evidence="12" id="KW-0314">Glutamate biosynthesis</keyword>
<dbReference type="Gene3D" id="3.60.20.10">
    <property type="entry name" value="Glutamine Phosphoribosylpyrophosphate, subunit 1, domain 1"/>
    <property type="match status" value="1"/>
</dbReference>
<dbReference type="eggNOG" id="COG0069">
    <property type="taxonomic scope" value="Bacteria"/>
</dbReference>
<keyword evidence="13" id="KW-0003">3Fe-4S</keyword>
<evidence type="ECO:0000259" key="15">
    <source>
        <dbReference type="PROSITE" id="PS51278"/>
    </source>
</evidence>
<comment type="similarity">
    <text evidence="3">Belongs to the glutamate synthase family.</text>
</comment>
<dbReference type="OrthoDB" id="9758182at2"/>
<accession>B6BK07</accession>
<evidence type="ECO:0000256" key="7">
    <source>
        <dbReference type="ARBA" id="ARBA00022723"/>
    </source>
</evidence>
<dbReference type="STRING" id="929558.SMGD1_2575"/>